<organism evidence="7 8">
    <name type="scientific">Natribaculum luteum</name>
    <dbReference type="NCBI Taxonomy" id="1586232"/>
    <lineage>
        <taxon>Archaea</taxon>
        <taxon>Methanobacteriati</taxon>
        <taxon>Methanobacteriota</taxon>
        <taxon>Stenosarchaea group</taxon>
        <taxon>Halobacteria</taxon>
        <taxon>Halobacteriales</taxon>
        <taxon>Natrialbaceae</taxon>
        <taxon>Natribaculum</taxon>
    </lineage>
</organism>
<feature type="transmembrane region" description="Helical" evidence="6">
    <location>
        <begin position="305"/>
        <end position="324"/>
    </location>
</feature>
<comment type="similarity">
    <text evidence="2">Belongs to the autoinducer-2 exporter (AI-2E) (TC 2.A.86) family.</text>
</comment>
<dbReference type="Pfam" id="PF01594">
    <property type="entry name" value="AI-2E_transport"/>
    <property type="match status" value="1"/>
</dbReference>
<feature type="transmembrane region" description="Helical" evidence="6">
    <location>
        <begin position="336"/>
        <end position="363"/>
    </location>
</feature>
<dbReference type="AlphaFoldDB" id="A0ABD5P132"/>
<comment type="caution">
    <text evidence="7">The sequence shown here is derived from an EMBL/GenBank/DDBJ whole genome shotgun (WGS) entry which is preliminary data.</text>
</comment>
<dbReference type="PANTHER" id="PTHR21716:SF4">
    <property type="entry name" value="TRANSMEMBRANE PROTEIN 245"/>
    <property type="match status" value="1"/>
</dbReference>
<name>A0ABD5P132_9EURY</name>
<dbReference type="GeneID" id="71856239"/>
<gene>
    <name evidence="7" type="ORF">ACFOZ7_13735</name>
</gene>
<feature type="transmembrane region" description="Helical" evidence="6">
    <location>
        <begin position="57"/>
        <end position="85"/>
    </location>
</feature>
<sequence>MSIRKSQTRHREIGLATDVKNRGDTGTEIIRNSVEKVYMTKKSEPPQQSSHRNALTIFAVVSTALAVLLVFTYLQYVLLAIVLAYVLTPVQRRLEQWLSSATAAVATIAMSIVVFFIPVVYVLAIAFQQGLALFTAIQEGAFSPGRIEDRFETIGFVVDLDLLYATYQGPITQTAQRLATGTLSVIGGLPGVLIGLTVTGFVLFALLRDGEQFVAWLESVVPVDDRVQRELFVELDHLMWASVVGNVAVAGIQAVLLGIGLALVGMSGVVFLTVATFVLTLLPLIGTFGVWVPVSIYLLLVGRPVAASAILVYGSIISVSDIYLRPVIIGRSGAINAATIVVGIFGGLVVFGAIGLFIGPVVLGGAKIILDLFARENAQPIAD</sequence>
<dbReference type="InterPro" id="IPR002549">
    <property type="entry name" value="AI-2E-like"/>
</dbReference>
<feature type="transmembrane region" description="Helical" evidence="6">
    <location>
        <begin position="238"/>
        <end position="264"/>
    </location>
</feature>
<evidence type="ECO:0000256" key="4">
    <source>
        <dbReference type="ARBA" id="ARBA00022989"/>
    </source>
</evidence>
<dbReference type="EMBL" id="JBHSDJ010000110">
    <property type="protein sequence ID" value="MFC4247991.1"/>
    <property type="molecule type" value="Genomic_DNA"/>
</dbReference>
<protein>
    <submittedName>
        <fullName evidence="7">AI-2E family transporter</fullName>
    </submittedName>
</protein>
<dbReference type="RefSeq" id="WP_246975262.1">
    <property type="nucleotide sequence ID" value="NZ_CP095398.1"/>
</dbReference>
<accession>A0ABD5P132</accession>
<evidence type="ECO:0000256" key="2">
    <source>
        <dbReference type="ARBA" id="ARBA00009773"/>
    </source>
</evidence>
<proteinExistence type="inferred from homology"/>
<keyword evidence="3 6" id="KW-0812">Transmembrane</keyword>
<dbReference type="GO" id="GO:0016020">
    <property type="term" value="C:membrane"/>
    <property type="evidence" value="ECO:0007669"/>
    <property type="project" value="UniProtKB-SubCell"/>
</dbReference>
<reference evidence="7 8" key="1">
    <citation type="journal article" date="2014" name="Int. J. Syst. Evol. Microbiol.">
        <title>Complete genome sequence of Corynebacterium casei LMG S-19264T (=DSM 44701T), isolated from a smear-ripened cheese.</title>
        <authorList>
            <consortium name="US DOE Joint Genome Institute (JGI-PGF)"/>
            <person name="Walter F."/>
            <person name="Albersmeier A."/>
            <person name="Kalinowski J."/>
            <person name="Ruckert C."/>
        </authorList>
    </citation>
    <scope>NUCLEOTIDE SEQUENCE [LARGE SCALE GENOMIC DNA]</scope>
    <source>
        <strain evidence="7 8">IBRC-M 10912</strain>
    </source>
</reference>
<keyword evidence="4 6" id="KW-1133">Transmembrane helix</keyword>
<dbReference type="Proteomes" id="UP001595821">
    <property type="component" value="Unassembled WGS sequence"/>
</dbReference>
<evidence type="ECO:0000313" key="8">
    <source>
        <dbReference type="Proteomes" id="UP001595821"/>
    </source>
</evidence>
<feature type="transmembrane region" description="Helical" evidence="6">
    <location>
        <begin position="271"/>
        <end position="299"/>
    </location>
</feature>
<comment type="subcellular location">
    <subcellularLocation>
        <location evidence="1">Membrane</location>
        <topology evidence="1">Multi-pass membrane protein</topology>
    </subcellularLocation>
</comment>
<feature type="transmembrane region" description="Helical" evidence="6">
    <location>
        <begin position="97"/>
        <end position="124"/>
    </location>
</feature>
<evidence type="ECO:0000313" key="7">
    <source>
        <dbReference type="EMBL" id="MFC4247991.1"/>
    </source>
</evidence>
<evidence type="ECO:0000256" key="1">
    <source>
        <dbReference type="ARBA" id="ARBA00004141"/>
    </source>
</evidence>
<evidence type="ECO:0000256" key="5">
    <source>
        <dbReference type="ARBA" id="ARBA00023136"/>
    </source>
</evidence>
<feature type="transmembrane region" description="Helical" evidence="6">
    <location>
        <begin position="183"/>
        <end position="207"/>
    </location>
</feature>
<keyword evidence="5 6" id="KW-0472">Membrane</keyword>
<evidence type="ECO:0000256" key="6">
    <source>
        <dbReference type="SAM" id="Phobius"/>
    </source>
</evidence>
<dbReference type="PANTHER" id="PTHR21716">
    <property type="entry name" value="TRANSMEMBRANE PROTEIN"/>
    <property type="match status" value="1"/>
</dbReference>
<evidence type="ECO:0000256" key="3">
    <source>
        <dbReference type="ARBA" id="ARBA00022692"/>
    </source>
</evidence>